<sequence>MARLTVYGSCVSRDAASVLEGRGWSVERYIARQSLISAGTSADVSDLDLGVLASAFVRRSFLSDAAGDLEAQLAEAADRTDLLLWDLTDERLGVIETVPGCFLTRSTEGMAAGLYEWAGGRLLELGTDEHLHRWERALPRFRAVLERRGLLERTVLLNAPWALRTAAGEPTVSSWGLTAQEANCIVAEYVEDVRKELPVPVLRVPDELVVADTGHRWGAAPFHYTPGLYEWVADAVEARRGAQ</sequence>
<dbReference type="RefSeq" id="WP_268918261.1">
    <property type="nucleotide sequence ID" value="NZ_JAPTMY010000034.1"/>
</dbReference>
<comment type="caution">
    <text evidence="1">The sequence shown here is derived from an EMBL/GenBank/DDBJ whole genome shotgun (WGS) entry which is preliminary data.</text>
</comment>
<dbReference type="EMBL" id="JAPTMY010000034">
    <property type="protein sequence ID" value="MCZ0858940.1"/>
    <property type="molecule type" value="Genomic_DNA"/>
</dbReference>
<organism evidence="1 2">
    <name type="scientific">Actinomyces israelii</name>
    <dbReference type="NCBI Taxonomy" id="1659"/>
    <lineage>
        <taxon>Bacteria</taxon>
        <taxon>Bacillati</taxon>
        <taxon>Actinomycetota</taxon>
        <taxon>Actinomycetes</taxon>
        <taxon>Actinomycetales</taxon>
        <taxon>Actinomycetaceae</taxon>
        <taxon>Actinomyces</taxon>
    </lineage>
</organism>
<evidence type="ECO:0000313" key="2">
    <source>
        <dbReference type="Proteomes" id="UP001072034"/>
    </source>
</evidence>
<evidence type="ECO:0000313" key="1">
    <source>
        <dbReference type="EMBL" id="MCZ0858940.1"/>
    </source>
</evidence>
<accession>A0ABT4IB35</accession>
<gene>
    <name evidence="1" type="ORF">OHJ16_12905</name>
</gene>
<keyword evidence="2" id="KW-1185">Reference proteome</keyword>
<protein>
    <submittedName>
        <fullName evidence="1">DUF6270 domain-containing protein</fullName>
    </submittedName>
</protein>
<name>A0ABT4IB35_9ACTO</name>
<proteinExistence type="predicted"/>
<dbReference type="Pfam" id="PF19786">
    <property type="entry name" value="DUF6270"/>
    <property type="match status" value="1"/>
</dbReference>
<reference evidence="1" key="1">
    <citation type="submission" date="2022-10" db="EMBL/GenBank/DDBJ databases">
        <title>Genome sequence of Actinomyces israelii ATCC 10048.</title>
        <authorList>
            <person name="Watt R.M."/>
            <person name="Tong W.M."/>
        </authorList>
    </citation>
    <scope>NUCLEOTIDE SEQUENCE</scope>
    <source>
        <strain evidence="1">ATCC 10048</strain>
    </source>
</reference>
<dbReference type="Proteomes" id="UP001072034">
    <property type="component" value="Unassembled WGS sequence"/>
</dbReference>
<dbReference type="InterPro" id="IPR046237">
    <property type="entry name" value="DUF6270"/>
</dbReference>